<keyword evidence="6" id="KW-0694">RNA-binding</keyword>
<evidence type="ECO:0000256" key="1">
    <source>
        <dbReference type="ARBA" id="ARBA00022555"/>
    </source>
</evidence>
<dbReference type="Proteomes" id="UP000176287">
    <property type="component" value="Unassembled WGS sequence"/>
</dbReference>
<dbReference type="InterPro" id="IPR029026">
    <property type="entry name" value="tRNA_m1G_MTases_N"/>
</dbReference>
<evidence type="ECO:0000313" key="9">
    <source>
        <dbReference type="Proteomes" id="UP000176287"/>
    </source>
</evidence>
<evidence type="ECO:0000256" key="6">
    <source>
        <dbReference type="ARBA" id="ARBA00022884"/>
    </source>
</evidence>
<keyword evidence="2" id="KW-0489">Methyltransferase</keyword>
<evidence type="ECO:0000256" key="2">
    <source>
        <dbReference type="ARBA" id="ARBA00022603"/>
    </source>
</evidence>
<evidence type="ECO:0000259" key="7">
    <source>
        <dbReference type="Pfam" id="PF00588"/>
    </source>
</evidence>
<dbReference type="PANTHER" id="PTHR43453:SF1">
    <property type="entry name" value="TRNA_RRNA METHYLTRANSFERASE SPOU TYPE DOMAIN-CONTAINING PROTEIN"/>
    <property type="match status" value="1"/>
</dbReference>
<evidence type="ECO:0000256" key="3">
    <source>
        <dbReference type="ARBA" id="ARBA00022679"/>
    </source>
</evidence>
<dbReference type="GO" id="GO:0002938">
    <property type="term" value="P:tRNA guanine ribose methylation"/>
    <property type="evidence" value="ECO:0007669"/>
    <property type="project" value="TreeGrafter"/>
</dbReference>
<evidence type="ECO:0000256" key="4">
    <source>
        <dbReference type="ARBA" id="ARBA00022691"/>
    </source>
</evidence>
<dbReference type="InterPro" id="IPR033671">
    <property type="entry name" value="TrmH"/>
</dbReference>
<dbReference type="Gene3D" id="3.40.1280.10">
    <property type="match status" value="1"/>
</dbReference>
<protein>
    <recommendedName>
        <fullName evidence="7">tRNA/rRNA methyltransferase SpoU type domain-containing protein</fullName>
    </recommendedName>
</protein>
<keyword evidence="1" id="KW-0820">tRNA-binding</keyword>
<dbReference type="InterPro" id="IPR001537">
    <property type="entry name" value="SpoU_MeTrfase"/>
</dbReference>
<evidence type="ECO:0000256" key="5">
    <source>
        <dbReference type="ARBA" id="ARBA00022694"/>
    </source>
</evidence>
<feature type="domain" description="tRNA/rRNA methyltransferase SpoU type" evidence="7">
    <location>
        <begin position="17"/>
        <end position="169"/>
    </location>
</feature>
<keyword evidence="3" id="KW-0808">Transferase</keyword>
<dbReference type="STRING" id="1798649.A3B13_00100"/>
<dbReference type="PANTHER" id="PTHR43453">
    <property type="entry name" value="RRNA METHYLASE-LIKE"/>
    <property type="match status" value="1"/>
</dbReference>
<comment type="caution">
    <text evidence="8">The sequence shown here is derived from an EMBL/GenBank/DDBJ whole genome shotgun (WGS) entry which is preliminary data.</text>
</comment>
<dbReference type="AlphaFoldDB" id="A0A1G2CF79"/>
<evidence type="ECO:0000313" key="8">
    <source>
        <dbReference type="EMBL" id="OGY99077.1"/>
    </source>
</evidence>
<organism evidence="8 9">
    <name type="scientific">Candidatus Liptonbacteria bacterium RIFCSPLOWO2_01_FULL_45_15</name>
    <dbReference type="NCBI Taxonomy" id="1798649"/>
    <lineage>
        <taxon>Bacteria</taxon>
        <taxon>Candidatus Liptoniibacteriota</taxon>
    </lineage>
</organism>
<dbReference type="GO" id="GO:0000049">
    <property type="term" value="F:tRNA binding"/>
    <property type="evidence" value="ECO:0007669"/>
    <property type="project" value="UniProtKB-KW"/>
</dbReference>
<proteinExistence type="predicted"/>
<accession>A0A1G2CF79</accession>
<dbReference type="SUPFAM" id="SSF75217">
    <property type="entry name" value="alpha/beta knot"/>
    <property type="match status" value="1"/>
</dbReference>
<keyword evidence="5" id="KW-0819">tRNA processing</keyword>
<keyword evidence="4" id="KW-0949">S-adenosyl-L-methionine</keyword>
<dbReference type="EMBL" id="MHKZ01000045">
    <property type="protein sequence ID" value="OGY99077.1"/>
    <property type="molecule type" value="Genomic_DNA"/>
</dbReference>
<dbReference type="CDD" id="cd18097">
    <property type="entry name" value="SpoU-like"/>
    <property type="match status" value="1"/>
</dbReference>
<dbReference type="InterPro" id="IPR029028">
    <property type="entry name" value="Alpha/beta_knot_MTases"/>
</dbReference>
<reference evidence="8 9" key="1">
    <citation type="journal article" date="2016" name="Nat. Commun.">
        <title>Thousands of microbial genomes shed light on interconnected biogeochemical processes in an aquifer system.</title>
        <authorList>
            <person name="Anantharaman K."/>
            <person name="Brown C.T."/>
            <person name="Hug L.A."/>
            <person name="Sharon I."/>
            <person name="Castelle C.J."/>
            <person name="Probst A.J."/>
            <person name="Thomas B.C."/>
            <person name="Singh A."/>
            <person name="Wilkins M.J."/>
            <person name="Karaoz U."/>
            <person name="Brodie E.L."/>
            <person name="Williams K.H."/>
            <person name="Hubbard S.S."/>
            <person name="Banfield J.F."/>
        </authorList>
    </citation>
    <scope>NUCLEOTIDE SEQUENCE [LARGE SCALE GENOMIC DNA]</scope>
</reference>
<name>A0A1G2CF79_9BACT</name>
<sequence length="176" mass="19264">MLIKRKKAKDFKRSSDFVAVLDNIRSLHNVGSIFRTADGAGIKKVYLCGITPAPADSFGKPRQQLTKTSLGAEKSVEWDASTRSARATIKLLERLKKDGYKILAVEQSKKSIPYYKFSSRSPKLCLVVGNEVNGLPPSVLKLADKILEIPMLGNKESLNVSVAFGIAAYHVSGIIK</sequence>
<dbReference type="Pfam" id="PF00588">
    <property type="entry name" value="SpoU_methylase"/>
    <property type="match status" value="1"/>
</dbReference>
<dbReference type="GO" id="GO:0008173">
    <property type="term" value="F:RNA methyltransferase activity"/>
    <property type="evidence" value="ECO:0007669"/>
    <property type="project" value="InterPro"/>
</dbReference>
<gene>
    <name evidence="8" type="ORF">A3B13_00100</name>
</gene>